<feature type="transmembrane region" description="Helical" evidence="2">
    <location>
        <begin position="279"/>
        <end position="298"/>
    </location>
</feature>
<dbReference type="OrthoDB" id="5342093at2759"/>
<keyword evidence="2" id="KW-0472">Membrane</keyword>
<dbReference type="Proteomes" id="UP000284375">
    <property type="component" value="Unassembled WGS sequence"/>
</dbReference>
<gene>
    <name evidence="4" type="ORF">VSDG_07109</name>
</gene>
<accession>A0A423VUX7</accession>
<organism evidence="4 5">
    <name type="scientific">Cytospora chrysosperma</name>
    <name type="common">Cytospora canker fungus</name>
    <name type="synonym">Sphaeria chrysosperma</name>
    <dbReference type="NCBI Taxonomy" id="252740"/>
    <lineage>
        <taxon>Eukaryota</taxon>
        <taxon>Fungi</taxon>
        <taxon>Dikarya</taxon>
        <taxon>Ascomycota</taxon>
        <taxon>Pezizomycotina</taxon>
        <taxon>Sordariomycetes</taxon>
        <taxon>Sordariomycetidae</taxon>
        <taxon>Diaporthales</taxon>
        <taxon>Cytosporaceae</taxon>
        <taxon>Cytospora</taxon>
    </lineage>
</organism>
<reference evidence="4 5" key="1">
    <citation type="submission" date="2015-09" db="EMBL/GenBank/DDBJ databases">
        <title>Host preference determinants of Valsa canker pathogens revealed by comparative genomics.</title>
        <authorList>
            <person name="Yin Z."/>
            <person name="Huang L."/>
        </authorList>
    </citation>
    <scope>NUCLEOTIDE SEQUENCE [LARGE SCALE GENOMIC DNA]</scope>
    <source>
        <strain evidence="4 5">YSFL</strain>
    </source>
</reference>
<name>A0A423VUX7_CYTCH</name>
<protein>
    <recommendedName>
        <fullName evidence="3">DUF6594 domain-containing protein</fullName>
    </recommendedName>
</protein>
<dbReference type="PANTHER" id="PTHR34502">
    <property type="entry name" value="DUF6594 DOMAIN-CONTAINING PROTEIN-RELATED"/>
    <property type="match status" value="1"/>
</dbReference>
<dbReference type="EMBL" id="LJZO01000026">
    <property type="protein sequence ID" value="ROV94877.1"/>
    <property type="molecule type" value="Genomic_DNA"/>
</dbReference>
<feature type="domain" description="DUF6594" evidence="3">
    <location>
        <begin position="38"/>
        <end position="312"/>
    </location>
</feature>
<feature type="transmembrane region" description="Helical" evidence="2">
    <location>
        <begin position="254"/>
        <end position="273"/>
    </location>
</feature>
<evidence type="ECO:0000313" key="5">
    <source>
        <dbReference type="Proteomes" id="UP000284375"/>
    </source>
</evidence>
<evidence type="ECO:0000259" key="3">
    <source>
        <dbReference type="Pfam" id="PF20237"/>
    </source>
</evidence>
<evidence type="ECO:0000256" key="2">
    <source>
        <dbReference type="SAM" id="Phobius"/>
    </source>
</evidence>
<dbReference type="Pfam" id="PF20237">
    <property type="entry name" value="DUF6594"/>
    <property type="match status" value="1"/>
</dbReference>
<dbReference type="STRING" id="252740.A0A423VUX7"/>
<dbReference type="InterPro" id="IPR046529">
    <property type="entry name" value="DUF6594"/>
</dbReference>
<feature type="compositionally biased region" description="Basic and acidic residues" evidence="1">
    <location>
        <begin position="8"/>
        <end position="18"/>
    </location>
</feature>
<proteinExistence type="predicted"/>
<comment type="caution">
    <text evidence="4">The sequence shown here is derived from an EMBL/GenBank/DDBJ whole genome shotgun (WGS) entry which is preliminary data.</text>
</comment>
<evidence type="ECO:0000256" key="1">
    <source>
        <dbReference type="SAM" id="MobiDB-lite"/>
    </source>
</evidence>
<evidence type="ECO:0000313" key="4">
    <source>
        <dbReference type="EMBL" id="ROV94877.1"/>
    </source>
</evidence>
<keyword evidence="5" id="KW-1185">Reference proteome</keyword>
<sequence>MEQNQDSDAEKPQEEGSERQGQVASQDGGNRPQPTRGYAHLAEFMTKTHHGMMRRFRDLSTLNLLYLQAELYQLKYELDRETAADMRCPGNNERSDWDYHWRLLATSGLRTEGKRWRIWLRLRERLYEYQDAIHRHSKVASMAGPTNDQRRVLANIVGRDSLSQGTFAFCSPELMGLEPEVYREDFLDDLVLLEAADEENDPLERFGVRSVLRLFRALGGCKMDIESGLGGNLAIVDGRVYQYSKRTYSAANRIIGALSSAVVPMASIITLFAVRNPNLRVGLVCVFAMVFCLLLSLLTKARRIEIFAATAA</sequence>
<dbReference type="AlphaFoldDB" id="A0A423VUX7"/>
<feature type="region of interest" description="Disordered" evidence="1">
    <location>
        <begin position="1"/>
        <end position="36"/>
    </location>
</feature>
<keyword evidence="2" id="KW-0812">Transmembrane</keyword>
<feature type="compositionally biased region" description="Polar residues" evidence="1">
    <location>
        <begin position="19"/>
        <end position="28"/>
    </location>
</feature>
<dbReference type="PANTHER" id="PTHR34502:SF5">
    <property type="entry name" value="DUF6594 DOMAIN-CONTAINING PROTEIN"/>
    <property type="match status" value="1"/>
</dbReference>
<keyword evidence="2" id="KW-1133">Transmembrane helix</keyword>